<name>A0A6C0I2S0_9ZZZZ</name>
<protein>
    <submittedName>
        <fullName evidence="2">Uncharacterized protein</fullName>
    </submittedName>
</protein>
<organism evidence="2">
    <name type="scientific">viral metagenome</name>
    <dbReference type="NCBI Taxonomy" id="1070528"/>
    <lineage>
        <taxon>unclassified sequences</taxon>
        <taxon>metagenomes</taxon>
        <taxon>organismal metagenomes</taxon>
    </lineage>
</organism>
<feature type="region of interest" description="Disordered" evidence="1">
    <location>
        <begin position="147"/>
        <end position="200"/>
    </location>
</feature>
<evidence type="ECO:0000256" key="1">
    <source>
        <dbReference type="SAM" id="MobiDB-lite"/>
    </source>
</evidence>
<dbReference type="EMBL" id="MN740077">
    <property type="protein sequence ID" value="QHT86900.1"/>
    <property type="molecule type" value="Genomic_DNA"/>
</dbReference>
<dbReference type="AlphaFoldDB" id="A0A6C0I2S0"/>
<evidence type="ECO:0000313" key="2">
    <source>
        <dbReference type="EMBL" id="QHT86900.1"/>
    </source>
</evidence>
<accession>A0A6C0I2S0</accession>
<proteinExistence type="predicted"/>
<sequence>MVIPRLNIKGKPGRPQHTIKKSPSKFTQKKHNIGYATRVMPHSHDIYSSSFIPPTTRTPLTPRGKIFKDVLKANKKHNKEISIVETFIPDKDDIEKKQERMELGIKSPDAYFTEKVLESRYTKKIAEKKKISDMFDANEQLELDDEWFGKPDDPGGIPHQVQATTTIKRRQPFGRNNRRNRSRGRTRNRTRSRTRSRRRN</sequence>
<feature type="compositionally biased region" description="Basic residues" evidence="1">
    <location>
        <begin position="167"/>
        <end position="200"/>
    </location>
</feature>
<reference evidence="2" key="1">
    <citation type="journal article" date="2020" name="Nature">
        <title>Giant virus diversity and host interactions through global metagenomics.</title>
        <authorList>
            <person name="Schulz F."/>
            <person name="Roux S."/>
            <person name="Paez-Espino D."/>
            <person name="Jungbluth S."/>
            <person name="Walsh D.A."/>
            <person name="Denef V.J."/>
            <person name="McMahon K.D."/>
            <person name="Konstantinidis K.T."/>
            <person name="Eloe-Fadrosh E.A."/>
            <person name="Kyrpides N.C."/>
            <person name="Woyke T."/>
        </authorList>
    </citation>
    <scope>NUCLEOTIDE SEQUENCE</scope>
    <source>
        <strain evidence="2">GVMAG-M-3300023184-18</strain>
    </source>
</reference>